<dbReference type="RefSeq" id="XP_019913643.1">
    <property type="nucleotide sequence ID" value="XM_020058242.1"/>
</dbReference>
<feature type="compositionally biased region" description="Polar residues" evidence="1">
    <location>
        <begin position="1435"/>
        <end position="1445"/>
    </location>
</feature>
<feature type="compositionally biased region" description="Polar residues" evidence="1">
    <location>
        <begin position="1303"/>
        <end position="1322"/>
    </location>
</feature>
<feature type="region of interest" description="Disordered" evidence="1">
    <location>
        <begin position="25"/>
        <end position="48"/>
    </location>
</feature>
<feature type="region of interest" description="Disordered" evidence="1">
    <location>
        <begin position="793"/>
        <end position="818"/>
    </location>
</feature>
<dbReference type="VEuPathDB" id="PlasmoDB:PCOAH_00014330"/>
<protein>
    <submittedName>
        <fullName evidence="2">Uncharacterized protein</fullName>
    </submittedName>
</protein>
<keyword evidence="3" id="KW-1185">Reference proteome</keyword>
<accession>A0A1B1DW04</accession>
<feature type="region of interest" description="Disordered" evidence="1">
    <location>
        <begin position="1429"/>
        <end position="1508"/>
    </location>
</feature>
<feature type="compositionally biased region" description="Basic and acidic residues" evidence="1">
    <location>
        <begin position="888"/>
        <end position="898"/>
    </location>
</feature>
<dbReference type="GeneID" id="30908159"/>
<dbReference type="OrthoDB" id="387726at2759"/>
<dbReference type="EMBL" id="CP016244">
    <property type="protein sequence ID" value="ANQ06948.1"/>
    <property type="molecule type" value="Genomic_DNA"/>
</dbReference>
<evidence type="ECO:0000313" key="3">
    <source>
        <dbReference type="Proteomes" id="UP000092716"/>
    </source>
</evidence>
<evidence type="ECO:0000256" key="1">
    <source>
        <dbReference type="SAM" id="MobiDB-lite"/>
    </source>
</evidence>
<gene>
    <name evidence="2" type="ORF">PCOAH_00014330</name>
</gene>
<evidence type="ECO:0000313" key="2">
    <source>
        <dbReference type="EMBL" id="ANQ06948.1"/>
    </source>
</evidence>
<sequence>MQNKSNCEKNVPLEELHFGGVHGEMYTPQVEFPPNQLGGDSEDGSSNRARTNRVDALQMIKTNEVSLFESQNDTMSNKLKNLHILGDHAGVGVTEMDRPNSIEVTQDRIVNPYPAGGIHSNILNLYNGEYRTGELPSGVTSLQMLEGEAHAEDTLVLNKRDEPINQLDSWGDYNFFNSGMPHQGHIETAFCLGKGDTNFFARVTGRDTPPGEYPMRDVPSMGIPNRGEETTLNNIHKRECSFDTWERSPPDEFDIWGYHYIGGGGTHVKSPLLNERTHYYNVKFGGEDEDDMGTVPKGGCFSTLTNKCDRCSSGGALQGDCSEEGREKLLSLNHLSSYEDNPMFYEEREETQMGLNLGRVPAGPIECPTETVQYHKGEEQPDDTILLNTVNYLHGGDKNPCYEYAPVGGNYKGEPFILQSHVSEMASTDGASKNTFDFPLVEGIHMNDTNLLKRKQESVKMRLKGDLHEEGHGDDSLRIRTSGFPNERLNRLCIGNQLDSRLDGGEVSTGEKTFCRIKTDRGRNEYPRGENKRLNQRGEDKLGLQICDLLGCTPRISALYGGDEETGGEDPKGENPQRMVDHFPFIRGTKKEDRLPHADTYQLNEFLIVDPPYFIGNKLINPTEKNPRKLIRCEDMHWGESTSGRDTHNAQTKRINENQLIRVENMFEEDTVDVVRSSEGVAAPKLMLGDHKGGDTHNRGELNRLTSNRSEEHIMTPPFATNHVLKTHIFRDGMLYDPNEEATVGKRSTFPPVVTSVVPNREGCLASLVSSNTKQFQCKSPDLSIDQKISTTHIGRDASGGNRMEKVPYKESGRCTEEEERGMFKDPFLYTTRGENPWAFQQKEDIFTNNRTEMNKSQLTYTQRLFASPYRHEEKGTLQNATLGNARTGDDERKESHSDGTVSPSPGDKPWGNNPLTLSLPISKADKGLHTTCNNIIMERAIPRATYARRTTNVGESRNALKDSNVNLLKCFRMNFERGRSSTVGSARLGVGDYTRMRSIGRVSNRRTPLRGDFALRPTDGDVTQKSNLFESVDAFFYNFKKSGGSSGGEYDQVEGHTVGGNAPACSSVKTTTTNTNCTQGWTTLKGEDNHHACLHEKEANKEDQHSPLHFPNVEEEKLPKEEFPPLYEKDGADAEKEEKTILTIQWNIKKISLLCSSDNYFVVSPEYKTETLINEFFILLNINQDVQILVENSFDLLFSYTGFCDILFSVTCGKYQKKFCFYDFSTIPWFGFNKWGILKNCMENDSISITVDIHDIRRKDSLRDVFLTNVIASMRSNNGSFHFKEGTPTSSSATVVEEKKPSSSSMIGTPSATGVTSSSSLDAGRHKCFFPHSTPKMSDSYNKLVNPNFKRRHTGSMHTASTRQNTIQWQNRQTSVNNYNGKITNQQNHKTNRETNTTPTVTQTHGNKLYKVTKKNVNTEKTIEVCSPFERNHGGNSVQPQGCQEGTLPKGTPGSGANGCANQPIAQLECPPQMKKKENPFRKDPPQDASQNKELPTREGKSVQGGG</sequence>
<organism evidence="2 3">
    <name type="scientific">Plasmodium coatneyi</name>
    <dbReference type="NCBI Taxonomy" id="208452"/>
    <lineage>
        <taxon>Eukaryota</taxon>
        <taxon>Sar</taxon>
        <taxon>Alveolata</taxon>
        <taxon>Apicomplexa</taxon>
        <taxon>Aconoidasida</taxon>
        <taxon>Haemosporida</taxon>
        <taxon>Plasmodiidae</taxon>
        <taxon>Plasmodium</taxon>
    </lineage>
</organism>
<feature type="region of interest" description="Disordered" evidence="1">
    <location>
        <begin position="205"/>
        <end position="226"/>
    </location>
</feature>
<feature type="region of interest" description="Disordered" evidence="1">
    <location>
        <begin position="870"/>
        <end position="916"/>
    </location>
</feature>
<reference evidence="3" key="1">
    <citation type="submission" date="2016-06" db="EMBL/GenBank/DDBJ databases">
        <title>First high quality genome sequence of Plasmodium coatneyi using continuous long reads from single molecule, real-time sequencing.</title>
        <authorList>
            <person name="Chien J.-T."/>
            <person name="Pakala S.B."/>
            <person name="Geraldo J.A."/>
            <person name="Lapp S.A."/>
            <person name="Barnwell J.W."/>
            <person name="Kissinger J.C."/>
            <person name="Galinski M.R."/>
            <person name="Humphrey J.C."/>
        </authorList>
    </citation>
    <scope>NUCLEOTIDE SEQUENCE [LARGE SCALE GENOMIC DNA]</scope>
    <source>
        <strain evidence="3">Hackeri</strain>
    </source>
</reference>
<name>A0A1B1DW04_9APIC</name>
<feature type="compositionally biased region" description="Basic and acidic residues" evidence="1">
    <location>
        <begin position="803"/>
        <end position="818"/>
    </location>
</feature>
<feature type="region of interest" description="Disordered" evidence="1">
    <location>
        <begin position="1283"/>
        <end position="1322"/>
    </location>
</feature>
<dbReference type="Proteomes" id="UP000092716">
    <property type="component" value="Chromosome 6"/>
</dbReference>
<dbReference type="KEGG" id="pcot:PCOAH_00014330"/>
<proteinExistence type="predicted"/>
<feature type="compositionally biased region" description="Basic and acidic residues" evidence="1">
    <location>
        <begin position="1476"/>
        <end position="1487"/>
    </location>
</feature>